<feature type="compositionally biased region" description="Low complexity" evidence="1">
    <location>
        <begin position="332"/>
        <end position="344"/>
    </location>
</feature>
<comment type="caution">
    <text evidence="2">The sequence shown here is derived from an EMBL/GenBank/DDBJ whole genome shotgun (WGS) entry which is preliminary data.</text>
</comment>
<dbReference type="InterPro" id="IPR005312">
    <property type="entry name" value="DUF1759"/>
</dbReference>
<evidence type="ECO:0000313" key="3">
    <source>
        <dbReference type="Proteomes" id="UP001152795"/>
    </source>
</evidence>
<dbReference type="Proteomes" id="UP001152795">
    <property type="component" value="Unassembled WGS sequence"/>
</dbReference>
<dbReference type="AlphaFoldDB" id="A0A6S7LIL8"/>
<dbReference type="PANTHER" id="PTHR47331">
    <property type="entry name" value="PHD-TYPE DOMAIN-CONTAINING PROTEIN"/>
    <property type="match status" value="1"/>
</dbReference>
<name>A0A6S7LIL8_PARCT</name>
<evidence type="ECO:0000256" key="1">
    <source>
        <dbReference type="SAM" id="MobiDB-lite"/>
    </source>
</evidence>
<reference evidence="2" key="1">
    <citation type="submission" date="2020-04" db="EMBL/GenBank/DDBJ databases">
        <authorList>
            <person name="Alioto T."/>
            <person name="Alioto T."/>
            <person name="Gomez Garrido J."/>
        </authorList>
    </citation>
    <scope>NUCLEOTIDE SEQUENCE</scope>
    <source>
        <strain evidence="2">A484AB</strain>
    </source>
</reference>
<proteinExistence type="predicted"/>
<accession>A0A6S7LIL8</accession>
<dbReference type="EMBL" id="CACRXK020018561">
    <property type="protein sequence ID" value="CAB4032629.1"/>
    <property type="molecule type" value="Genomic_DNA"/>
</dbReference>
<evidence type="ECO:0000313" key="2">
    <source>
        <dbReference type="EMBL" id="CAB4032629.1"/>
    </source>
</evidence>
<dbReference type="PANTHER" id="PTHR47331:SF4">
    <property type="entry name" value="PEPTIDASE S1 DOMAIN-CONTAINING PROTEIN"/>
    <property type="match status" value="1"/>
</dbReference>
<gene>
    <name evidence="2" type="ORF">PACLA_8A048240</name>
</gene>
<protein>
    <submittedName>
        <fullName evidence="2">Uncharacterized protein</fullName>
    </submittedName>
</protein>
<organism evidence="2 3">
    <name type="scientific">Paramuricea clavata</name>
    <name type="common">Red gorgonian</name>
    <name type="synonym">Violescent sea-whip</name>
    <dbReference type="NCBI Taxonomy" id="317549"/>
    <lineage>
        <taxon>Eukaryota</taxon>
        <taxon>Metazoa</taxon>
        <taxon>Cnidaria</taxon>
        <taxon>Anthozoa</taxon>
        <taxon>Octocorallia</taxon>
        <taxon>Malacalcyonacea</taxon>
        <taxon>Plexauridae</taxon>
        <taxon>Paramuricea</taxon>
    </lineage>
</organism>
<feature type="non-terminal residue" evidence="2">
    <location>
        <position position="546"/>
    </location>
</feature>
<feature type="region of interest" description="Disordered" evidence="1">
    <location>
        <begin position="279"/>
        <end position="356"/>
    </location>
</feature>
<keyword evidence="3" id="KW-1185">Reference proteome</keyword>
<dbReference type="Pfam" id="PF03564">
    <property type="entry name" value="DUF1759"/>
    <property type="match status" value="1"/>
</dbReference>
<sequence length="546" mass="61813">MAKLALWQNWQTGALAKLTSTLVNWRSGETGALAKLALWQTGALAKLALWQTGALAKLALWQNWHSGETGALAKLALWQNWRSGKTGTLANWRSGETGTLAKLALWRNWRSGKTGALAKLALWQNCRRSGKLALWQNCRRSGKLALWQMDKKPKTYIILAYGIQSCYIDDKLTKAEAKALSEAKLRRRTAKAALTRISKTLRIKLQNDRPPGEITEALQKVKQAYNDLVVKHEEYAQNIENDEEFETEEKWLEESQDAYLQLECTTNDYIMNKNMQQTLGGSVEQPEASSGNNGSEAQTNTEQSETVGETSATEQQAVNVNNQEETSENIAQSSNNVQENVQQSATTPCGFKMERPKMPRFAGDVRDYVIFRADFKHAVDSRYGKRDAMSLLRTSLCGRPLELIKGIGSDYDAAWEHLDSIYGDPRLVADTVTHDISKFKPLREDEDSRFCDLTQLVRRSYNTLKEVNRQFDMDNNHMIAIIEQKLHMNDRKIWSRHLESSGKEATLENLITWMTTEMKTRMRATAPLRSMQSRHPVGSFNADISG</sequence>
<feature type="compositionally biased region" description="Polar residues" evidence="1">
    <location>
        <begin position="287"/>
        <end position="331"/>
    </location>
</feature>